<dbReference type="OrthoDB" id="9944587at2"/>
<dbReference type="EMBL" id="WNKX01000009">
    <property type="protein sequence ID" value="MTW11760.1"/>
    <property type="molecule type" value="Genomic_DNA"/>
</dbReference>
<organism evidence="2 3">
    <name type="scientific">Massilia eburnea</name>
    <dbReference type="NCBI Taxonomy" id="1776165"/>
    <lineage>
        <taxon>Bacteria</taxon>
        <taxon>Pseudomonadati</taxon>
        <taxon>Pseudomonadota</taxon>
        <taxon>Betaproteobacteria</taxon>
        <taxon>Burkholderiales</taxon>
        <taxon>Oxalobacteraceae</taxon>
        <taxon>Telluria group</taxon>
        <taxon>Massilia</taxon>
    </lineage>
</organism>
<keyword evidence="3" id="KW-1185">Reference proteome</keyword>
<evidence type="ECO:0000313" key="3">
    <source>
        <dbReference type="Proteomes" id="UP000472320"/>
    </source>
</evidence>
<gene>
    <name evidence="2" type="ORF">GM658_14230</name>
</gene>
<keyword evidence="1" id="KW-0472">Membrane</keyword>
<dbReference type="AlphaFoldDB" id="A0A6L6QI16"/>
<name>A0A6L6QI16_9BURK</name>
<proteinExistence type="predicted"/>
<feature type="transmembrane region" description="Helical" evidence="1">
    <location>
        <begin position="71"/>
        <end position="92"/>
    </location>
</feature>
<feature type="transmembrane region" description="Helical" evidence="1">
    <location>
        <begin position="104"/>
        <end position="123"/>
    </location>
</feature>
<reference evidence="2 3" key="1">
    <citation type="submission" date="2019-11" db="EMBL/GenBank/DDBJ databases">
        <title>Type strains purchased from KCTC, JCM and DSMZ.</title>
        <authorList>
            <person name="Lu H."/>
        </authorList>
    </citation>
    <scope>NUCLEOTIDE SEQUENCE [LARGE SCALE GENOMIC DNA]</scope>
    <source>
        <strain evidence="2 3">JCM 31587</strain>
    </source>
</reference>
<dbReference type="RefSeq" id="WP_155454709.1">
    <property type="nucleotide sequence ID" value="NZ_WNKX01000009.1"/>
</dbReference>
<feature type="transmembrane region" description="Helical" evidence="1">
    <location>
        <begin position="40"/>
        <end position="64"/>
    </location>
</feature>
<protein>
    <submittedName>
        <fullName evidence="2">Uncharacterized protein</fullName>
    </submittedName>
</protein>
<evidence type="ECO:0000313" key="2">
    <source>
        <dbReference type="EMBL" id="MTW11760.1"/>
    </source>
</evidence>
<keyword evidence="1" id="KW-0812">Transmembrane</keyword>
<evidence type="ECO:0000256" key="1">
    <source>
        <dbReference type="SAM" id="Phobius"/>
    </source>
</evidence>
<accession>A0A6L6QI16</accession>
<keyword evidence="1" id="KW-1133">Transmembrane helix</keyword>
<sequence length="134" mass="14883">MQHLLRILALVVITVVAFVANAYAQDYWAGYLFPRVYPRPYLEMVSAAIVGAVVAAIVAALPLAMLFRTKAWLAGLFVALPVITLRTHEIVTSDNQTQQSVVDMAWVEMLSYTFLIVCAVLLVSHRMRKDSCAL</sequence>
<comment type="caution">
    <text evidence="2">The sequence shown here is derived from an EMBL/GenBank/DDBJ whole genome shotgun (WGS) entry which is preliminary data.</text>
</comment>
<dbReference type="Proteomes" id="UP000472320">
    <property type="component" value="Unassembled WGS sequence"/>
</dbReference>